<name>A0AAD7C9J2_MYCRO</name>
<gene>
    <name evidence="2" type="ORF">B0H17DRAFT_1104779</name>
</gene>
<feature type="signal peptide" evidence="1">
    <location>
        <begin position="1"/>
        <end position="18"/>
    </location>
</feature>
<evidence type="ECO:0008006" key="4">
    <source>
        <dbReference type="Google" id="ProtNLM"/>
    </source>
</evidence>
<feature type="chain" id="PRO_5042036550" description="Secreted protein" evidence="1">
    <location>
        <begin position="19"/>
        <end position="74"/>
    </location>
</feature>
<organism evidence="2 3">
    <name type="scientific">Mycena rosella</name>
    <name type="common">Pink bonnet</name>
    <name type="synonym">Agaricus rosellus</name>
    <dbReference type="NCBI Taxonomy" id="1033263"/>
    <lineage>
        <taxon>Eukaryota</taxon>
        <taxon>Fungi</taxon>
        <taxon>Dikarya</taxon>
        <taxon>Basidiomycota</taxon>
        <taxon>Agaricomycotina</taxon>
        <taxon>Agaricomycetes</taxon>
        <taxon>Agaricomycetidae</taxon>
        <taxon>Agaricales</taxon>
        <taxon>Marasmiineae</taxon>
        <taxon>Mycenaceae</taxon>
        <taxon>Mycena</taxon>
    </lineage>
</organism>
<keyword evidence="3" id="KW-1185">Reference proteome</keyword>
<accession>A0AAD7C9J2</accession>
<evidence type="ECO:0000313" key="3">
    <source>
        <dbReference type="Proteomes" id="UP001221757"/>
    </source>
</evidence>
<protein>
    <recommendedName>
        <fullName evidence="4">Secreted protein</fullName>
    </recommendedName>
</protein>
<reference evidence="2" key="1">
    <citation type="submission" date="2023-03" db="EMBL/GenBank/DDBJ databases">
        <title>Massive genome expansion in bonnet fungi (Mycena s.s.) driven by repeated elements and novel gene families across ecological guilds.</title>
        <authorList>
            <consortium name="Lawrence Berkeley National Laboratory"/>
            <person name="Harder C.B."/>
            <person name="Miyauchi S."/>
            <person name="Viragh M."/>
            <person name="Kuo A."/>
            <person name="Thoen E."/>
            <person name="Andreopoulos B."/>
            <person name="Lu D."/>
            <person name="Skrede I."/>
            <person name="Drula E."/>
            <person name="Henrissat B."/>
            <person name="Morin E."/>
            <person name="Kohler A."/>
            <person name="Barry K."/>
            <person name="LaButti K."/>
            <person name="Morin E."/>
            <person name="Salamov A."/>
            <person name="Lipzen A."/>
            <person name="Mereny Z."/>
            <person name="Hegedus B."/>
            <person name="Baldrian P."/>
            <person name="Stursova M."/>
            <person name="Weitz H."/>
            <person name="Taylor A."/>
            <person name="Grigoriev I.V."/>
            <person name="Nagy L.G."/>
            <person name="Martin F."/>
            <person name="Kauserud H."/>
        </authorList>
    </citation>
    <scope>NUCLEOTIDE SEQUENCE</scope>
    <source>
        <strain evidence="2">CBHHK067</strain>
    </source>
</reference>
<comment type="caution">
    <text evidence="2">The sequence shown here is derived from an EMBL/GenBank/DDBJ whole genome shotgun (WGS) entry which is preliminary data.</text>
</comment>
<evidence type="ECO:0000313" key="2">
    <source>
        <dbReference type="EMBL" id="KAJ7642905.1"/>
    </source>
</evidence>
<dbReference type="Proteomes" id="UP001221757">
    <property type="component" value="Unassembled WGS sequence"/>
</dbReference>
<proteinExistence type="predicted"/>
<evidence type="ECO:0000256" key="1">
    <source>
        <dbReference type="SAM" id="SignalP"/>
    </source>
</evidence>
<keyword evidence="1" id="KW-0732">Signal</keyword>
<dbReference type="AlphaFoldDB" id="A0AAD7C9J2"/>
<sequence>MLCTLVVGSSALWCATSGLVMDFDTDSRNDLALQAATPHTKWISQPFQLSCCAVTDSRSSGLETMRSAGEVCCS</sequence>
<dbReference type="EMBL" id="JARKIE010000411">
    <property type="protein sequence ID" value="KAJ7642905.1"/>
    <property type="molecule type" value="Genomic_DNA"/>
</dbReference>